<dbReference type="STRING" id="1408157.A0A1J7JHT9"/>
<dbReference type="AlphaFoldDB" id="A0A1J7JHT9"/>
<gene>
    <name evidence="1" type="ORF">CONLIGDRAFT_654940</name>
</gene>
<dbReference type="EMBL" id="KV875098">
    <property type="protein sequence ID" value="OIW28852.1"/>
    <property type="molecule type" value="Genomic_DNA"/>
</dbReference>
<protein>
    <recommendedName>
        <fullName evidence="3">F-box domain-containing protein</fullName>
    </recommendedName>
</protein>
<evidence type="ECO:0000313" key="2">
    <source>
        <dbReference type="Proteomes" id="UP000182658"/>
    </source>
</evidence>
<evidence type="ECO:0008006" key="3">
    <source>
        <dbReference type="Google" id="ProtNLM"/>
    </source>
</evidence>
<name>A0A1J7JHT9_9PEZI</name>
<reference evidence="1 2" key="1">
    <citation type="submission" date="2016-10" db="EMBL/GenBank/DDBJ databases">
        <title>Draft genome sequence of Coniochaeta ligniaria NRRL30616, a lignocellulolytic fungus for bioabatement of inhibitors in plant biomass hydrolysates.</title>
        <authorList>
            <consortium name="DOE Joint Genome Institute"/>
            <person name="Jimenez D.J."/>
            <person name="Hector R.E."/>
            <person name="Riley R."/>
            <person name="Sun H."/>
            <person name="Grigoriev I.V."/>
            <person name="Van Elsas J.D."/>
            <person name="Nichols N.N."/>
        </authorList>
    </citation>
    <scope>NUCLEOTIDE SEQUENCE [LARGE SCALE GENOMIC DNA]</scope>
    <source>
        <strain evidence="1 2">NRRL 30616</strain>
    </source>
</reference>
<evidence type="ECO:0000313" key="1">
    <source>
        <dbReference type="EMBL" id="OIW28852.1"/>
    </source>
</evidence>
<keyword evidence="2" id="KW-1185">Reference proteome</keyword>
<sequence length="381" mass="42344">MGQAFSCVLRPPPASLVLEPSHTPPLLKLPAELLLCITAQLSSSPESVIAFSLACKRLFRFLETDVASLRGHQCRGSLLVLLEKDLGRDFFYCSTCCRLHRFSQSWNPTTVENPRYNIARHGPYYLAERQLFNPNPGSAKYQLSYVHARLVMNRHLYGASKGLSLDSLAQPCSVRSWVSEPLWLQSPSARIIEDELFLRVTHTIQGTSASVRDGIEGGRYCICMHVATGPVLPVLRGWDALNRIPELEEPEGEKRCLEPGRSLFGSCRDVPGSCTVCLTDYTTTVERAKVRERGQSSSNLVSVLDLTDGAVIDGWRVTVTAYHGLGRCRDIKDWRWVTLVGGKDSGPRDGTATRSTARIGRDMALYPPGVVMEKWRAQDHA</sequence>
<dbReference type="OrthoDB" id="3766406at2759"/>
<proteinExistence type="predicted"/>
<accession>A0A1J7JHT9</accession>
<dbReference type="InParanoid" id="A0A1J7JHT9"/>
<organism evidence="1 2">
    <name type="scientific">Coniochaeta ligniaria NRRL 30616</name>
    <dbReference type="NCBI Taxonomy" id="1408157"/>
    <lineage>
        <taxon>Eukaryota</taxon>
        <taxon>Fungi</taxon>
        <taxon>Dikarya</taxon>
        <taxon>Ascomycota</taxon>
        <taxon>Pezizomycotina</taxon>
        <taxon>Sordariomycetes</taxon>
        <taxon>Sordariomycetidae</taxon>
        <taxon>Coniochaetales</taxon>
        <taxon>Coniochaetaceae</taxon>
        <taxon>Coniochaeta</taxon>
    </lineage>
</organism>
<dbReference type="Proteomes" id="UP000182658">
    <property type="component" value="Unassembled WGS sequence"/>
</dbReference>